<gene>
    <name evidence="7" type="ORF">EDC35_101228</name>
</gene>
<reference evidence="7 8" key="1">
    <citation type="submission" date="2019-03" db="EMBL/GenBank/DDBJ databases">
        <title>Genomic Encyclopedia of Type Strains, Phase IV (KMG-IV): sequencing the most valuable type-strain genomes for metagenomic binning, comparative biology and taxonomic classification.</title>
        <authorList>
            <person name="Goeker M."/>
        </authorList>
    </citation>
    <scope>NUCLEOTIDE SEQUENCE [LARGE SCALE GENOMIC DNA]</scope>
    <source>
        <strain evidence="7 8">DSM 13587</strain>
    </source>
</reference>
<accession>A0A4R3N556</accession>
<comment type="caution">
    <text evidence="7">The sequence shown here is derived from an EMBL/GenBank/DDBJ whole genome shotgun (WGS) entry which is preliminary data.</text>
</comment>
<proteinExistence type="inferred from homology"/>
<dbReference type="EMBL" id="SMAO01000001">
    <property type="protein sequence ID" value="TCT23914.1"/>
    <property type="molecule type" value="Genomic_DNA"/>
</dbReference>
<feature type="signal peptide" evidence="6">
    <location>
        <begin position="1"/>
        <end position="33"/>
    </location>
</feature>
<evidence type="ECO:0000256" key="2">
    <source>
        <dbReference type="ARBA" id="ARBA00008441"/>
    </source>
</evidence>
<protein>
    <submittedName>
        <fullName evidence="7">Spy/CpxP family protein refolding chaperone</fullName>
    </submittedName>
</protein>
<feature type="chain" id="PRO_5020595768" evidence="6">
    <location>
        <begin position="34"/>
        <end position="183"/>
    </location>
</feature>
<dbReference type="PIRSF" id="PIRSF034445">
    <property type="entry name" value="CpxP_Spy"/>
    <property type="match status" value="1"/>
</dbReference>
<evidence type="ECO:0000256" key="6">
    <source>
        <dbReference type="SAM" id="SignalP"/>
    </source>
</evidence>
<dbReference type="GO" id="GO:0030288">
    <property type="term" value="C:outer membrane-bounded periplasmic space"/>
    <property type="evidence" value="ECO:0007669"/>
    <property type="project" value="TreeGrafter"/>
</dbReference>
<dbReference type="Proteomes" id="UP000295717">
    <property type="component" value="Unassembled WGS sequence"/>
</dbReference>
<evidence type="ECO:0000256" key="3">
    <source>
        <dbReference type="ARBA" id="ARBA00022729"/>
    </source>
</evidence>
<evidence type="ECO:0000256" key="5">
    <source>
        <dbReference type="SAM" id="Coils"/>
    </source>
</evidence>
<sequence length="183" mass="21259">MQNQSIRTKRTRLAATISLFLGAALLAPLVLQAAPPAGEMDADRSGEPRIEQMTQDLDLTEAQQTQIRTLMETERTQREQRRQSLREGIDAVLNEEQKVKRDTLMQTRLERRLDRMTDRLDLTEEQVAQMKTLFEERRTNPELSRADLRERMSGVLTDEQRAAFEDRFKRHDRGGRSADCGRF</sequence>
<comment type="subcellular location">
    <subcellularLocation>
        <location evidence="1">Periplasm</location>
    </subcellularLocation>
</comment>
<organism evidence="7 8">
    <name type="scientific">Thiobaca trueperi</name>
    <dbReference type="NCBI Taxonomy" id="127458"/>
    <lineage>
        <taxon>Bacteria</taxon>
        <taxon>Pseudomonadati</taxon>
        <taxon>Pseudomonadota</taxon>
        <taxon>Gammaproteobacteria</taxon>
        <taxon>Chromatiales</taxon>
        <taxon>Chromatiaceae</taxon>
        <taxon>Thiobaca</taxon>
    </lineage>
</organism>
<evidence type="ECO:0000256" key="4">
    <source>
        <dbReference type="ARBA" id="ARBA00022764"/>
    </source>
</evidence>
<dbReference type="RefSeq" id="WP_132975000.1">
    <property type="nucleotide sequence ID" value="NZ_SMAO01000001.1"/>
</dbReference>
<keyword evidence="3 6" id="KW-0732">Signal</keyword>
<name>A0A4R3N556_9GAMM</name>
<feature type="coiled-coil region" evidence="5">
    <location>
        <begin position="106"/>
        <end position="133"/>
    </location>
</feature>
<dbReference type="PANTHER" id="PTHR38102:SF1">
    <property type="entry name" value="PERIPLASMIC CHAPERONE SPY"/>
    <property type="match status" value="1"/>
</dbReference>
<dbReference type="OrthoDB" id="5767845at2"/>
<evidence type="ECO:0000313" key="8">
    <source>
        <dbReference type="Proteomes" id="UP000295717"/>
    </source>
</evidence>
<evidence type="ECO:0000256" key="1">
    <source>
        <dbReference type="ARBA" id="ARBA00004418"/>
    </source>
</evidence>
<keyword evidence="4" id="KW-0574">Periplasm</keyword>
<dbReference type="InterPro" id="IPR052211">
    <property type="entry name" value="Cpx_auxiliary_protein"/>
</dbReference>
<keyword evidence="8" id="KW-1185">Reference proteome</keyword>
<evidence type="ECO:0000313" key="7">
    <source>
        <dbReference type="EMBL" id="TCT23914.1"/>
    </source>
</evidence>
<keyword evidence="5" id="KW-0175">Coiled coil</keyword>
<dbReference type="InterPro" id="IPR012899">
    <property type="entry name" value="LTXXQ"/>
</dbReference>
<dbReference type="AlphaFoldDB" id="A0A4R3N556"/>
<dbReference type="GO" id="GO:0051082">
    <property type="term" value="F:unfolded protein binding"/>
    <property type="evidence" value="ECO:0007669"/>
    <property type="project" value="TreeGrafter"/>
</dbReference>
<dbReference type="PANTHER" id="PTHR38102">
    <property type="entry name" value="PERIPLASMIC CHAPERONE SPY"/>
    <property type="match status" value="1"/>
</dbReference>
<dbReference type="Gene3D" id="1.20.120.1490">
    <property type="match status" value="1"/>
</dbReference>
<comment type="similarity">
    <text evidence="2">Belongs to the CpxP/Spy family.</text>
</comment>